<feature type="compositionally biased region" description="Basic and acidic residues" evidence="1">
    <location>
        <begin position="90"/>
        <end position="115"/>
    </location>
</feature>
<name>A0A4Y9ZL72_9AGAM</name>
<accession>A0A4Y9ZL72</accession>
<feature type="non-terminal residue" evidence="2">
    <location>
        <position position="1"/>
    </location>
</feature>
<protein>
    <submittedName>
        <fullName evidence="2">Uncharacterized protein</fullName>
    </submittedName>
</protein>
<sequence length="145" mass="16323">GGWHEELKTITGGDYKRALFLDGAFPSGQLFDQFKAPLAELIYDLRKSFRLLYSDEYVCGFSPEALAACVAFLSKSEGVMDIFDKHLKKPDWPTDDAGRDNLEENTKKRSHDQSSVRESLVQSQTKRARLLEDGSGDSEQMRALS</sequence>
<gene>
    <name evidence="2" type="ORF">EWM64_g9733</name>
</gene>
<dbReference type="Proteomes" id="UP000298061">
    <property type="component" value="Unassembled WGS sequence"/>
</dbReference>
<proteinExistence type="predicted"/>
<evidence type="ECO:0000313" key="2">
    <source>
        <dbReference type="EMBL" id="TFY74278.1"/>
    </source>
</evidence>
<evidence type="ECO:0000313" key="3">
    <source>
        <dbReference type="Proteomes" id="UP000298061"/>
    </source>
</evidence>
<comment type="caution">
    <text evidence="2">The sequence shown here is derived from an EMBL/GenBank/DDBJ whole genome shotgun (WGS) entry which is preliminary data.</text>
</comment>
<dbReference type="AlphaFoldDB" id="A0A4Y9ZL72"/>
<keyword evidence="3" id="KW-1185">Reference proteome</keyword>
<evidence type="ECO:0000256" key="1">
    <source>
        <dbReference type="SAM" id="MobiDB-lite"/>
    </source>
</evidence>
<feature type="compositionally biased region" description="Polar residues" evidence="1">
    <location>
        <begin position="116"/>
        <end position="125"/>
    </location>
</feature>
<feature type="region of interest" description="Disordered" evidence="1">
    <location>
        <begin position="90"/>
        <end position="145"/>
    </location>
</feature>
<organism evidence="2 3">
    <name type="scientific">Hericium alpestre</name>
    <dbReference type="NCBI Taxonomy" id="135208"/>
    <lineage>
        <taxon>Eukaryota</taxon>
        <taxon>Fungi</taxon>
        <taxon>Dikarya</taxon>
        <taxon>Basidiomycota</taxon>
        <taxon>Agaricomycotina</taxon>
        <taxon>Agaricomycetes</taxon>
        <taxon>Russulales</taxon>
        <taxon>Hericiaceae</taxon>
        <taxon>Hericium</taxon>
    </lineage>
</organism>
<dbReference type="EMBL" id="SFCI01002182">
    <property type="protein sequence ID" value="TFY74278.1"/>
    <property type="molecule type" value="Genomic_DNA"/>
</dbReference>
<reference evidence="2 3" key="1">
    <citation type="submission" date="2019-02" db="EMBL/GenBank/DDBJ databases">
        <title>Genome sequencing of the rare red list fungi Hericium alpestre (H. flagellum).</title>
        <authorList>
            <person name="Buettner E."/>
            <person name="Kellner H."/>
        </authorList>
    </citation>
    <scope>NUCLEOTIDE SEQUENCE [LARGE SCALE GENOMIC DNA]</scope>
    <source>
        <strain evidence="2 3">DSM 108284</strain>
    </source>
</reference>